<dbReference type="Gene3D" id="3.30.450.20">
    <property type="entry name" value="PAS domain"/>
    <property type="match status" value="1"/>
</dbReference>
<keyword evidence="2" id="KW-0716">Sensory transduction</keyword>
<keyword evidence="4" id="KW-0675">Receptor</keyword>
<keyword evidence="1" id="KW-0600">Photoreceptor protein</keyword>
<dbReference type="PANTHER" id="PTHR47876">
    <property type="entry name" value="OS08G0260000 PROTEIN"/>
    <property type="match status" value="1"/>
</dbReference>
<dbReference type="PANTHER" id="PTHR47876:SF3">
    <property type="entry name" value="PHYTOCHROME 1"/>
    <property type="match status" value="1"/>
</dbReference>
<dbReference type="EMBL" id="SDMP01000013">
    <property type="protein sequence ID" value="RYR19310.1"/>
    <property type="molecule type" value="Genomic_DNA"/>
</dbReference>
<dbReference type="InterPro" id="IPR000014">
    <property type="entry name" value="PAS"/>
</dbReference>
<feature type="signal peptide" evidence="5">
    <location>
        <begin position="1"/>
        <end position="16"/>
    </location>
</feature>
<comment type="caution">
    <text evidence="7">The sequence shown here is derived from an EMBL/GenBank/DDBJ whole genome shotgun (WGS) entry which is preliminary data.</text>
</comment>
<dbReference type="InterPro" id="IPR035965">
    <property type="entry name" value="PAS-like_dom_sf"/>
</dbReference>
<organism evidence="7 8">
    <name type="scientific">Arachis hypogaea</name>
    <name type="common">Peanut</name>
    <dbReference type="NCBI Taxonomy" id="3818"/>
    <lineage>
        <taxon>Eukaryota</taxon>
        <taxon>Viridiplantae</taxon>
        <taxon>Streptophyta</taxon>
        <taxon>Embryophyta</taxon>
        <taxon>Tracheophyta</taxon>
        <taxon>Spermatophyta</taxon>
        <taxon>Magnoliopsida</taxon>
        <taxon>eudicotyledons</taxon>
        <taxon>Gunneridae</taxon>
        <taxon>Pentapetalae</taxon>
        <taxon>rosids</taxon>
        <taxon>fabids</taxon>
        <taxon>Fabales</taxon>
        <taxon>Fabaceae</taxon>
        <taxon>Papilionoideae</taxon>
        <taxon>50 kb inversion clade</taxon>
        <taxon>dalbergioids sensu lato</taxon>
        <taxon>Dalbergieae</taxon>
        <taxon>Pterocarpus clade</taxon>
        <taxon>Arachis</taxon>
    </lineage>
</organism>
<feature type="domain" description="PAS" evidence="6">
    <location>
        <begin position="99"/>
        <end position="170"/>
    </location>
</feature>
<dbReference type="NCBIfam" id="TIGR00229">
    <property type="entry name" value="sensory_box"/>
    <property type="match status" value="1"/>
</dbReference>
<protein>
    <recommendedName>
        <fullName evidence="6">PAS domain-containing protein</fullName>
    </recommendedName>
</protein>
<evidence type="ECO:0000313" key="7">
    <source>
        <dbReference type="EMBL" id="RYR19310.1"/>
    </source>
</evidence>
<dbReference type="Proteomes" id="UP000289738">
    <property type="component" value="Chromosome B03"/>
</dbReference>
<dbReference type="InterPro" id="IPR001294">
    <property type="entry name" value="Phytochrome"/>
</dbReference>
<evidence type="ECO:0000256" key="5">
    <source>
        <dbReference type="SAM" id="SignalP"/>
    </source>
</evidence>
<accession>A0A444ZYK2</accession>
<evidence type="ECO:0000256" key="3">
    <source>
        <dbReference type="ARBA" id="ARBA00022991"/>
    </source>
</evidence>
<evidence type="ECO:0000259" key="6">
    <source>
        <dbReference type="PROSITE" id="PS50112"/>
    </source>
</evidence>
<dbReference type="GO" id="GO:0009881">
    <property type="term" value="F:photoreceptor activity"/>
    <property type="evidence" value="ECO:0007669"/>
    <property type="project" value="UniProtKB-KW"/>
</dbReference>
<evidence type="ECO:0000256" key="2">
    <source>
        <dbReference type="ARBA" id="ARBA00022606"/>
    </source>
</evidence>
<reference evidence="7 8" key="1">
    <citation type="submission" date="2019-01" db="EMBL/GenBank/DDBJ databases">
        <title>Sequencing of cultivated peanut Arachis hypogaea provides insights into genome evolution and oil improvement.</title>
        <authorList>
            <person name="Chen X."/>
        </authorList>
    </citation>
    <scope>NUCLEOTIDE SEQUENCE [LARGE SCALE GENOMIC DNA]</scope>
    <source>
        <strain evidence="8">cv. Fuhuasheng</strain>
        <tissue evidence="7">Leaves</tissue>
    </source>
</reference>
<evidence type="ECO:0000256" key="4">
    <source>
        <dbReference type="ARBA" id="ARBA00023170"/>
    </source>
</evidence>
<dbReference type="GO" id="GO:0009584">
    <property type="term" value="P:detection of visible light"/>
    <property type="evidence" value="ECO:0007669"/>
    <property type="project" value="InterPro"/>
</dbReference>
<keyword evidence="5" id="KW-0732">Signal</keyword>
<gene>
    <name evidence="7" type="ORF">Ahy_B03g064066</name>
</gene>
<dbReference type="InterPro" id="IPR013767">
    <property type="entry name" value="PAS_fold"/>
</dbReference>
<dbReference type="SUPFAM" id="SSF55785">
    <property type="entry name" value="PYP-like sensor domain (PAS domain)"/>
    <property type="match status" value="1"/>
</dbReference>
<dbReference type="AlphaFoldDB" id="A0A444ZYK2"/>
<evidence type="ECO:0000313" key="8">
    <source>
        <dbReference type="Proteomes" id="UP000289738"/>
    </source>
</evidence>
<proteinExistence type="predicted"/>
<keyword evidence="8" id="KW-1185">Reference proteome</keyword>
<sequence length="265" mass="29688">MLVILVLLFLGMQCVAWRWCESVRGISCSGSGLTLLRKLSAFFEVVKSKSSPWEASEINAIHSLQLIIRDSFHNSENSGIKAMNYIYRSDAGIDELSSVAFEMVRLIETATVPIFGVDTGGLINGWNVKITELTGLLANEAIGKSLVNEVAHADSRNNLENIQSKSLQGQDTTCEKVVLEKFVKLEADKNSRSFPWDFLIEAYITANKRIDTSGNMIGCFCFLQIVSRDPNQPWDGQNLPQRRKRISESKEFAYILQEMMNPLNA</sequence>
<dbReference type="PRINTS" id="PR01033">
    <property type="entry name" value="PHYTOCHROME"/>
</dbReference>
<dbReference type="GO" id="GO:0006355">
    <property type="term" value="P:regulation of DNA-templated transcription"/>
    <property type="evidence" value="ECO:0007669"/>
    <property type="project" value="InterPro"/>
</dbReference>
<keyword evidence="3" id="KW-0157">Chromophore</keyword>
<feature type="chain" id="PRO_5019572566" description="PAS domain-containing protein" evidence="5">
    <location>
        <begin position="17"/>
        <end position="265"/>
    </location>
</feature>
<name>A0A444ZYK2_ARAHY</name>
<dbReference type="CDD" id="cd00130">
    <property type="entry name" value="PAS"/>
    <property type="match status" value="1"/>
</dbReference>
<dbReference type="Pfam" id="PF00989">
    <property type="entry name" value="PAS"/>
    <property type="match status" value="1"/>
</dbReference>
<dbReference type="STRING" id="3818.A0A444ZYK2"/>
<dbReference type="PROSITE" id="PS50112">
    <property type="entry name" value="PAS"/>
    <property type="match status" value="1"/>
</dbReference>
<evidence type="ECO:0000256" key="1">
    <source>
        <dbReference type="ARBA" id="ARBA00022543"/>
    </source>
</evidence>